<reference evidence="2" key="1">
    <citation type="submission" date="2023-10" db="EMBL/GenBank/DDBJ databases">
        <title>Genome assemblies of two species of porcelain crab, Petrolisthes cinctipes and Petrolisthes manimaculis (Anomura: Porcellanidae).</title>
        <authorList>
            <person name="Angst P."/>
        </authorList>
    </citation>
    <scope>NUCLEOTIDE SEQUENCE</scope>
    <source>
        <strain evidence="2">PB745_01</strain>
        <tissue evidence="2">Gill</tissue>
    </source>
</reference>
<dbReference type="Proteomes" id="UP001286313">
    <property type="component" value="Unassembled WGS sequence"/>
</dbReference>
<gene>
    <name evidence="2" type="ORF">Pcinc_003898</name>
</gene>
<evidence type="ECO:0000313" key="3">
    <source>
        <dbReference type="Proteomes" id="UP001286313"/>
    </source>
</evidence>
<sequence length="220" mass="24673">MAGKRERGNPDAPDAQRKARREDEATPPREDEDIRNSSRREECEVDDPRPPSQMLQMEVDKCEARISMIKQALPRTQQGMKPSAVARPAGDRGVQRWQPQQERKQKLQQAPPVLQEQEQERQQGPSVYTRAVRAVLGVPGVVKDTAAIEAAISETQTNRKPVMPAQSTPIKKSDREQSRMKLNLTNMVSLAQEEQPSLLEKGGDPDLSDDTETDIEVTSQ</sequence>
<proteinExistence type="predicted"/>
<feature type="region of interest" description="Disordered" evidence="1">
    <location>
        <begin position="1"/>
        <end position="55"/>
    </location>
</feature>
<keyword evidence="3" id="KW-1185">Reference proteome</keyword>
<accession>A0AAE1GI92</accession>
<feature type="compositionally biased region" description="Acidic residues" evidence="1">
    <location>
        <begin position="206"/>
        <end position="220"/>
    </location>
</feature>
<comment type="caution">
    <text evidence="2">The sequence shown here is derived from an EMBL/GenBank/DDBJ whole genome shotgun (WGS) entry which is preliminary data.</text>
</comment>
<dbReference type="AlphaFoldDB" id="A0AAE1GI92"/>
<feature type="region of interest" description="Disordered" evidence="1">
    <location>
        <begin position="152"/>
        <end position="220"/>
    </location>
</feature>
<evidence type="ECO:0000256" key="1">
    <source>
        <dbReference type="SAM" id="MobiDB-lite"/>
    </source>
</evidence>
<feature type="region of interest" description="Disordered" evidence="1">
    <location>
        <begin position="70"/>
        <end position="127"/>
    </location>
</feature>
<evidence type="ECO:0000313" key="2">
    <source>
        <dbReference type="EMBL" id="KAK3892277.1"/>
    </source>
</evidence>
<protein>
    <submittedName>
        <fullName evidence="2">Uncharacterized protein</fullName>
    </submittedName>
</protein>
<feature type="compositionally biased region" description="Polar residues" evidence="1">
    <location>
        <begin position="153"/>
        <end position="170"/>
    </location>
</feature>
<organism evidence="2 3">
    <name type="scientific">Petrolisthes cinctipes</name>
    <name type="common">Flat porcelain crab</name>
    <dbReference type="NCBI Taxonomy" id="88211"/>
    <lineage>
        <taxon>Eukaryota</taxon>
        <taxon>Metazoa</taxon>
        <taxon>Ecdysozoa</taxon>
        <taxon>Arthropoda</taxon>
        <taxon>Crustacea</taxon>
        <taxon>Multicrustacea</taxon>
        <taxon>Malacostraca</taxon>
        <taxon>Eumalacostraca</taxon>
        <taxon>Eucarida</taxon>
        <taxon>Decapoda</taxon>
        <taxon>Pleocyemata</taxon>
        <taxon>Anomura</taxon>
        <taxon>Galatheoidea</taxon>
        <taxon>Porcellanidae</taxon>
        <taxon>Petrolisthes</taxon>
    </lineage>
</organism>
<feature type="compositionally biased region" description="Basic and acidic residues" evidence="1">
    <location>
        <begin position="1"/>
        <end position="49"/>
    </location>
</feature>
<feature type="compositionally biased region" description="Polar residues" evidence="1">
    <location>
        <begin position="183"/>
        <end position="195"/>
    </location>
</feature>
<dbReference type="EMBL" id="JAWQEG010000271">
    <property type="protein sequence ID" value="KAK3892277.1"/>
    <property type="molecule type" value="Genomic_DNA"/>
</dbReference>
<name>A0AAE1GI92_PETCI</name>